<protein>
    <recommendedName>
        <fullName evidence="4">DUF3325 family protein</fullName>
    </recommendedName>
</protein>
<evidence type="ECO:0000313" key="2">
    <source>
        <dbReference type="EMBL" id="KXV59573.1"/>
    </source>
</evidence>
<evidence type="ECO:0000256" key="1">
    <source>
        <dbReference type="SAM" id="Phobius"/>
    </source>
</evidence>
<gene>
    <name evidence="2" type="ORF">AD948_08265</name>
</gene>
<name>A0A149U292_9PROT</name>
<evidence type="ECO:0008006" key="4">
    <source>
        <dbReference type="Google" id="ProtNLM"/>
    </source>
</evidence>
<comment type="caution">
    <text evidence="2">The sequence shown here is derived from an EMBL/GenBank/DDBJ whole genome shotgun (WGS) entry which is preliminary data.</text>
</comment>
<dbReference type="PATRIC" id="fig|446692.4.peg.364"/>
<keyword evidence="1" id="KW-0472">Membrane</keyword>
<dbReference type="OrthoDB" id="7226355at2"/>
<feature type="transmembrane region" description="Helical" evidence="1">
    <location>
        <begin position="6"/>
        <end position="24"/>
    </location>
</feature>
<dbReference type="EMBL" id="LHZU01000127">
    <property type="protein sequence ID" value="KXV59573.1"/>
    <property type="molecule type" value="Genomic_DNA"/>
</dbReference>
<dbReference type="InterPro" id="IPR021762">
    <property type="entry name" value="DUF3325"/>
</dbReference>
<organism evidence="2 3">
    <name type="scientific">Acetobacter senegalensis</name>
    <dbReference type="NCBI Taxonomy" id="446692"/>
    <lineage>
        <taxon>Bacteria</taxon>
        <taxon>Pseudomonadati</taxon>
        <taxon>Pseudomonadota</taxon>
        <taxon>Alphaproteobacteria</taxon>
        <taxon>Acetobacterales</taxon>
        <taxon>Acetobacteraceae</taxon>
        <taxon>Acetobacter</taxon>
    </lineage>
</organism>
<feature type="transmembrane region" description="Helical" evidence="1">
    <location>
        <begin position="68"/>
        <end position="91"/>
    </location>
</feature>
<sequence length="112" mass="12259">MVDCLFSFGLGLMLFVGFALLVLTQFVHRRATGTAELPPRRATQVRLVAILLLVLALVIAVQNEGGGFGFLLWASLMSLTACGVALILGYWPYLLAPVARTLEKDLIRQTRL</sequence>
<dbReference type="AlphaFoldDB" id="A0A149U292"/>
<dbReference type="Proteomes" id="UP000075360">
    <property type="component" value="Unassembled WGS sequence"/>
</dbReference>
<dbReference type="RefSeq" id="WP_061471462.1">
    <property type="nucleotide sequence ID" value="NZ_LHZU01000127.1"/>
</dbReference>
<dbReference type="Pfam" id="PF11804">
    <property type="entry name" value="DUF3325"/>
    <property type="match status" value="1"/>
</dbReference>
<accession>A0A149U292</accession>
<keyword evidence="1" id="KW-1133">Transmembrane helix</keyword>
<feature type="transmembrane region" description="Helical" evidence="1">
    <location>
        <begin position="45"/>
        <end position="62"/>
    </location>
</feature>
<reference evidence="2 3" key="1">
    <citation type="submission" date="2015-06" db="EMBL/GenBank/DDBJ databases">
        <title>Improved classification and identification of acetic acid bacteria using matrix-assisted laser desorption/ionization time-of-flight mass spectrometry; Gluconobacter nephelii and Gluconobacter uchimurae are later heterotypic synonyms of Gluconobacter japonicus and Gluconobacter oxydans, respectively.</title>
        <authorList>
            <person name="Li L."/>
            <person name="Cleenwerck I."/>
            <person name="De Vuyst L."/>
            <person name="Vandamme P."/>
        </authorList>
    </citation>
    <scope>NUCLEOTIDE SEQUENCE [LARGE SCALE GENOMIC DNA]</scope>
    <source>
        <strain evidence="2 3">LMG 23690</strain>
    </source>
</reference>
<keyword evidence="1" id="KW-0812">Transmembrane</keyword>
<proteinExistence type="predicted"/>
<evidence type="ECO:0000313" key="3">
    <source>
        <dbReference type="Proteomes" id="UP000075360"/>
    </source>
</evidence>